<dbReference type="EMBL" id="JADIMY010000070">
    <property type="protein sequence ID" value="MBO8427569.1"/>
    <property type="molecule type" value="Genomic_DNA"/>
</dbReference>
<feature type="non-terminal residue" evidence="2">
    <location>
        <position position="97"/>
    </location>
</feature>
<feature type="transmembrane region" description="Helical" evidence="1">
    <location>
        <begin position="21"/>
        <end position="48"/>
    </location>
</feature>
<organism evidence="2 3">
    <name type="scientific">Candidatus Onthovivens merdipullorum</name>
    <dbReference type="NCBI Taxonomy" id="2840889"/>
    <lineage>
        <taxon>Bacteria</taxon>
        <taxon>Bacillati</taxon>
        <taxon>Bacillota</taxon>
        <taxon>Bacilli</taxon>
        <taxon>Bacillales</taxon>
        <taxon>Candidatus Onthovivens</taxon>
    </lineage>
</organism>
<name>A0A9D9DH56_9BACL</name>
<keyword evidence="1" id="KW-0812">Transmembrane</keyword>
<comment type="caution">
    <text evidence="2">The sequence shown here is derived from an EMBL/GenBank/DDBJ whole genome shotgun (WGS) entry which is preliminary data.</text>
</comment>
<dbReference type="AlphaFoldDB" id="A0A9D9DH56"/>
<keyword evidence="1" id="KW-0472">Membrane</keyword>
<accession>A0A9D9DH56</accession>
<gene>
    <name evidence="2" type="ORF">IAC58_03345</name>
</gene>
<evidence type="ECO:0000256" key="1">
    <source>
        <dbReference type="SAM" id="Phobius"/>
    </source>
</evidence>
<evidence type="ECO:0000313" key="3">
    <source>
        <dbReference type="Proteomes" id="UP000823613"/>
    </source>
</evidence>
<evidence type="ECO:0000313" key="2">
    <source>
        <dbReference type="EMBL" id="MBO8427569.1"/>
    </source>
</evidence>
<reference evidence="2" key="1">
    <citation type="submission" date="2020-10" db="EMBL/GenBank/DDBJ databases">
        <authorList>
            <person name="Gilroy R."/>
        </authorList>
    </citation>
    <scope>NUCLEOTIDE SEQUENCE</scope>
    <source>
        <strain evidence="2">11159</strain>
    </source>
</reference>
<protein>
    <submittedName>
        <fullName evidence="2">Uncharacterized protein</fullName>
    </submittedName>
</protein>
<dbReference type="Proteomes" id="UP000823613">
    <property type="component" value="Unassembled WGS sequence"/>
</dbReference>
<keyword evidence="1" id="KW-1133">Transmembrane helix</keyword>
<reference evidence="2" key="2">
    <citation type="journal article" date="2021" name="PeerJ">
        <title>Extensive microbial diversity within the chicken gut microbiome revealed by metagenomics and culture.</title>
        <authorList>
            <person name="Gilroy R."/>
            <person name="Ravi A."/>
            <person name="Getino M."/>
            <person name="Pursley I."/>
            <person name="Horton D.L."/>
            <person name="Alikhan N.F."/>
            <person name="Baker D."/>
            <person name="Gharbi K."/>
            <person name="Hall N."/>
            <person name="Watson M."/>
            <person name="Adriaenssens E.M."/>
            <person name="Foster-Nyarko E."/>
            <person name="Jarju S."/>
            <person name="Secka A."/>
            <person name="Antonio M."/>
            <person name="Oren A."/>
            <person name="Chaudhuri R.R."/>
            <person name="La Ragione R."/>
            <person name="Hildebrand F."/>
            <person name="Pallen M.J."/>
        </authorList>
    </citation>
    <scope>NUCLEOTIDE SEQUENCE</scope>
    <source>
        <strain evidence="2">11159</strain>
    </source>
</reference>
<proteinExistence type="predicted"/>
<sequence>MKEKISKWFSFPIFKESFKSNFLSFICVGIGNALIAFVVILILSTLSLNATKQSMQNMFNTAKMEHTLKQGSVGAYIAFKEGINAYENVIPEAENYL</sequence>